<dbReference type="AlphaFoldDB" id="A0A520KQN1"/>
<dbReference type="Proteomes" id="UP000317158">
    <property type="component" value="Unassembled WGS sequence"/>
</dbReference>
<protein>
    <submittedName>
        <fullName evidence="4">CBS domain-containing protein</fullName>
    </submittedName>
</protein>
<feature type="domain" description="CBS" evidence="3">
    <location>
        <begin position="210"/>
        <end position="267"/>
    </location>
</feature>
<dbReference type="PIRSF" id="PIRSF036983">
    <property type="entry name" value="UCP_2CBS_MJ1404"/>
    <property type="match status" value="1"/>
</dbReference>
<dbReference type="InterPro" id="IPR051462">
    <property type="entry name" value="CBS_domain-containing"/>
</dbReference>
<dbReference type="CDD" id="cd02205">
    <property type="entry name" value="CBS_pair_SF"/>
    <property type="match status" value="2"/>
</dbReference>
<evidence type="ECO:0000256" key="1">
    <source>
        <dbReference type="ARBA" id="ARBA00022737"/>
    </source>
</evidence>
<keyword evidence="1" id="KW-0677">Repeat</keyword>
<proteinExistence type="predicted"/>
<feature type="domain" description="CBS" evidence="3">
    <location>
        <begin position="10"/>
        <end position="64"/>
    </location>
</feature>
<feature type="domain" description="CBS" evidence="3">
    <location>
        <begin position="67"/>
        <end position="126"/>
    </location>
</feature>
<feature type="domain" description="CBS" evidence="3">
    <location>
        <begin position="132"/>
        <end position="188"/>
    </location>
</feature>
<sequence length="393" mass="45212">MFEEPVINICTKDVVTLTPDTPITKAISIMEKNNFHNLVILANDNIYLIYLRDLLFASNPEVPVDEYMFKPYCIHKNSTIIDAICAMIDSGQRALPVVDENEKLVGIVTDYDIMKKGSDSPILRDIEVTKVMTRDPIYIKETDSIGKARSIMRENNIDRLPVFDKKGCLTGIVTDGDILTRIYKPKKKATIGEVKGERIPRMAHPVSTIMSTPVITAKIDSNLADVADLMQKYNIRGVTIVKDDMLRGIITVKDIMKYLRALKEEAMIEVEIQGEIDEEYRFLAERIIETEVRKIARFARRLHWIKIVVNKERDKGGIPYYKISTYVKTPDKLYVGQGEPGVVKRVVKESEDSKIKMYKKRWDLIDSLKSSLLSVQKQMERDQEKQMQKERIY</sequence>
<dbReference type="InterPro" id="IPR000644">
    <property type="entry name" value="CBS_dom"/>
</dbReference>
<dbReference type="InterPro" id="IPR046342">
    <property type="entry name" value="CBS_dom_sf"/>
</dbReference>
<reference evidence="4 5" key="1">
    <citation type="journal article" date="2019" name="Nat. Microbiol.">
        <title>Wide diversity of methane and short-chain alkane metabolisms in uncultured archaea.</title>
        <authorList>
            <person name="Borrel G."/>
            <person name="Adam P.S."/>
            <person name="McKay L.J."/>
            <person name="Chen L.X."/>
            <person name="Sierra-Garcia I.N."/>
            <person name="Sieber C.M."/>
            <person name="Letourneur Q."/>
            <person name="Ghozlane A."/>
            <person name="Andersen G.L."/>
            <person name="Li W.J."/>
            <person name="Hallam S.J."/>
            <person name="Muyzer G."/>
            <person name="de Oliveira V.M."/>
            <person name="Inskeep W.P."/>
            <person name="Banfield J.F."/>
            <person name="Gribaldo S."/>
        </authorList>
    </citation>
    <scope>NUCLEOTIDE SEQUENCE [LARGE SCALE GENOMIC DNA]</scope>
    <source>
        <strain evidence="4">NM1a</strain>
    </source>
</reference>
<evidence type="ECO:0000313" key="4">
    <source>
        <dbReference type="EMBL" id="RZN63847.1"/>
    </source>
</evidence>
<organism evidence="4 5">
    <name type="scientific">Methanoliparum thermophilum</name>
    <dbReference type="NCBI Taxonomy" id="2491083"/>
    <lineage>
        <taxon>Archaea</taxon>
        <taxon>Methanobacteriati</taxon>
        <taxon>Methanobacteriota</taxon>
        <taxon>Candidatus Methanoliparia</taxon>
        <taxon>Candidatus Methanoliparales</taxon>
        <taxon>Candidatus Methanoliparaceae</taxon>
        <taxon>Candidatus Methanoliparum</taxon>
    </lineage>
</organism>
<name>A0A520KQN1_METT2</name>
<evidence type="ECO:0000259" key="3">
    <source>
        <dbReference type="PROSITE" id="PS51371"/>
    </source>
</evidence>
<dbReference type="EMBL" id="RXIF01000012">
    <property type="protein sequence ID" value="RZN63847.1"/>
    <property type="molecule type" value="Genomic_DNA"/>
</dbReference>
<evidence type="ECO:0000313" key="5">
    <source>
        <dbReference type="Proteomes" id="UP000317158"/>
    </source>
</evidence>
<dbReference type="Pfam" id="PF00571">
    <property type="entry name" value="CBS"/>
    <property type="match status" value="4"/>
</dbReference>
<dbReference type="PROSITE" id="PS51371">
    <property type="entry name" value="CBS"/>
    <property type="match status" value="4"/>
</dbReference>
<dbReference type="SMART" id="SM00116">
    <property type="entry name" value="CBS"/>
    <property type="match status" value="4"/>
</dbReference>
<dbReference type="PANTHER" id="PTHR48108:SF26">
    <property type="entry name" value="CBS DOMAIN-CONTAINING PROTEIN DDB_G0289609"/>
    <property type="match status" value="1"/>
</dbReference>
<dbReference type="SUPFAM" id="SSF54631">
    <property type="entry name" value="CBS-domain pair"/>
    <property type="match status" value="2"/>
</dbReference>
<accession>A0A520KQN1</accession>
<evidence type="ECO:0000256" key="2">
    <source>
        <dbReference type="PROSITE-ProRule" id="PRU00703"/>
    </source>
</evidence>
<comment type="caution">
    <text evidence="4">The sequence shown here is derived from an EMBL/GenBank/DDBJ whole genome shotgun (WGS) entry which is preliminary data.</text>
</comment>
<dbReference type="Gene3D" id="3.10.580.10">
    <property type="entry name" value="CBS-domain"/>
    <property type="match status" value="2"/>
</dbReference>
<dbReference type="InterPro" id="IPR014651">
    <property type="entry name" value="UCP036983_2CBS_MJ1404"/>
</dbReference>
<gene>
    <name evidence="4" type="ORF">EF806_06335</name>
</gene>
<keyword evidence="2" id="KW-0129">CBS domain</keyword>
<dbReference type="PANTHER" id="PTHR48108">
    <property type="entry name" value="CBS DOMAIN-CONTAINING PROTEIN CBSX2, CHLOROPLASTIC"/>
    <property type="match status" value="1"/>
</dbReference>